<keyword evidence="3" id="KW-1185">Reference proteome</keyword>
<name>E6LEJ4_ENTI1</name>
<evidence type="ECO:0000313" key="3">
    <source>
        <dbReference type="Proteomes" id="UP000010296"/>
    </source>
</evidence>
<accession>E6LEJ4</accession>
<dbReference type="SUPFAM" id="SSF54593">
    <property type="entry name" value="Glyoxalase/Bleomycin resistance protein/Dihydroxybiphenyl dioxygenase"/>
    <property type="match status" value="1"/>
</dbReference>
<dbReference type="PATRIC" id="fig|888064.11.peg.1167"/>
<sequence length="164" mass="17870">MTVPDMDEATKFFKEAFGAKIAYDGLTLADEPREGETVERQLGIPQGGKIVRQRMIVIGTGPGIELFEIKAEPQRQPVGLSDYGINHLSISVSEIEPALEQAVKAGATALSEIHGNSRYEDTPGNASVYVTAPWGGLIELQCIPNGYYYSTSSETKVWIPPKKE</sequence>
<dbReference type="Proteomes" id="UP000010296">
    <property type="component" value="Unassembled WGS sequence"/>
</dbReference>
<dbReference type="PROSITE" id="PS51819">
    <property type="entry name" value="VOC"/>
    <property type="match status" value="1"/>
</dbReference>
<reference evidence="2 3" key="1">
    <citation type="submission" date="2010-12" db="EMBL/GenBank/DDBJ databases">
        <authorList>
            <person name="Muzny D."/>
            <person name="Qin X."/>
            <person name="Deng J."/>
            <person name="Jiang H."/>
            <person name="Liu Y."/>
            <person name="Qu J."/>
            <person name="Song X.-Z."/>
            <person name="Zhang L."/>
            <person name="Thornton R."/>
            <person name="Coyle M."/>
            <person name="Francisco L."/>
            <person name="Jackson L."/>
            <person name="Javaid M."/>
            <person name="Korchina V."/>
            <person name="Kovar C."/>
            <person name="Mata R."/>
            <person name="Mathew T."/>
            <person name="Ngo R."/>
            <person name="Nguyen L."/>
            <person name="Nguyen N."/>
            <person name="Okwuonu G."/>
            <person name="Ongeri F."/>
            <person name="Pham C."/>
            <person name="Simmons D."/>
            <person name="Wilczek-Boney K."/>
            <person name="Hale W."/>
            <person name="Jakkamsetti A."/>
            <person name="Pham P."/>
            <person name="Ruth R."/>
            <person name="San Lucas F."/>
            <person name="Warren J."/>
            <person name="Zhang J."/>
            <person name="Zhao Z."/>
            <person name="Zhou C."/>
            <person name="Zhu D."/>
            <person name="Lee S."/>
            <person name="Bess C."/>
            <person name="Blankenburg K."/>
            <person name="Forbes L."/>
            <person name="Fu Q."/>
            <person name="Gubbala S."/>
            <person name="Hirani K."/>
            <person name="Jayaseelan J.C."/>
            <person name="Lara F."/>
            <person name="Munidasa M."/>
            <person name="Palculict T."/>
            <person name="Patil S."/>
            <person name="Pu L.-L."/>
            <person name="Saada N."/>
            <person name="Tang L."/>
            <person name="Weissenberger G."/>
            <person name="Zhu Y."/>
            <person name="Hemphill L."/>
            <person name="Shang Y."/>
            <person name="Youmans B."/>
            <person name="Ayvaz T."/>
            <person name="Ross M."/>
            <person name="Santibanez J."/>
            <person name="Aqrawi P."/>
            <person name="Gross S."/>
            <person name="Joshi V."/>
            <person name="Fowler G."/>
            <person name="Nazareth L."/>
            <person name="Reid J."/>
            <person name="Worley K."/>
            <person name="Petrosino J."/>
            <person name="Highlander S."/>
            <person name="Gibbs R."/>
        </authorList>
    </citation>
    <scope>NUCLEOTIDE SEQUENCE [LARGE SCALE GENOMIC DNA]</scope>
    <source>
        <strain evidence="3">DSM 15952 / CCUG 50447 / LMG 22039 / TP 1.5</strain>
    </source>
</reference>
<dbReference type="Gene3D" id="3.10.180.10">
    <property type="entry name" value="2,3-Dihydroxybiphenyl 1,2-Dioxygenase, domain 1"/>
    <property type="match status" value="1"/>
</dbReference>
<dbReference type="HOGENOM" id="CLU_046006_2_0_9"/>
<dbReference type="STRING" id="888064.HMPREF9088_0784"/>
<dbReference type="InterPro" id="IPR029068">
    <property type="entry name" value="Glyas_Bleomycin-R_OHBP_Dase"/>
</dbReference>
<dbReference type="OrthoDB" id="2613830at2"/>
<dbReference type="InterPro" id="IPR037523">
    <property type="entry name" value="VOC_core"/>
</dbReference>
<comment type="caution">
    <text evidence="2">The sequence shown here is derived from an EMBL/GenBank/DDBJ whole genome shotgun (WGS) entry which is preliminary data.</text>
</comment>
<dbReference type="eggNOG" id="COG0346">
    <property type="taxonomic scope" value="Bacteria"/>
</dbReference>
<organism evidence="2 3">
    <name type="scientific">Enterococcus italicus (strain DSM 15952 / CCUG 50447 / LMG 22039 / TP 1.5)</name>
    <dbReference type="NCBI Taxonomy" id="888064"/>
    <lineage>
        <taxon>Bacteria</taxon>
        <taxon>Bacillati</taxon>
        <taxon>Bacillota</taxon>
        <taxon>Bacilli</taxon>
        <taxon>Lactobacillales</taxon>
        <taxon>Enterococcaceae</taxon>
        <taxon>Enterococcus</taxon>
    </lineage>
</organism>
<evidence type="ECO:0000259" key="1">
    <source>
        <dbReference type="PROSITE" id="PS51819"/>
    </source>
</evidence>
<proteinExistence type="predicted"/>
<dbReference type="InterPro" id="IPR004360">
    <property type="entry name" value="Glyas_Fos-R_dOase_dom"/>
</dbReference>
<gene>
    <name evidence="2" type="ORF">HMPREF9088_0784</name>
</gene>
<dbReference type="Pfam" id="PF00903">
    <property type="entry name" value="Glyoxalase"/>
    <property type="match status" value="1"/>
</dbReference>
<dbReference type="EMBL" id="AEPV01000026">
    <property type="protein sequence ID" value="EFU74483.1"/>
    <property type="molecule type" value="Genomic_DNA"/>
</dbReference>
<dbReference type="AlphaFoldDB" id="E6LEJ4"/>
<protein>
    <recommendedName>
        <fullName evidence="1">VOC domain-containing protein</fullName>
    </recommendedName>
</protein>
<evidence type="ECO:0000313" key="2">
    <source>
        <dbReference type="EMBL" id="EFU74483.1"/>
    </source>
</evidence>
<feature type="domain" description="VOC" evidence="1">
    <location>
        <begin position="1"/>
        <end position="143"/>
    </location>
</feature>